<name>A0A0F7UAI0_NEOCL</name>
<evidence type="ECO:0000256" key="3">
    <source>
        <dbReference type="PROSITE-ProRule" id="PRU00464"/>
    </source>
</evidence>
<protein>
    <submittedName>
        <fullName evidence="6">HIT family protein, related</fullName>
    </submittedName>
</protein>
<dbReference type="GO" id="GO:0006790">
    <property type="term" value="P:sulfur compound metabolic process"/>
    <property type="evidence" value="ECO:0007669"/>
    <property type="project" value="TreeGrafter"/>
</dbReference>
<feature type="active site" description="Tele-AMP-histidine intermediate" evidence="1">
    <location>
        <position position="240"/>
    </location>
</feature>
<dbReference type="InterPro" id="IPR011146">
    <property type="entry name" value="HIT-like"/>
</dbReference>
<dbReference type="PROSITE" id="PS51084">
    <property type="entry name" value="HIT_2"/>
    <property type="match status" value="1"/>
</dbReference>
<sequence>MRAPSCVRLLTLASAMLSPTLSKVPALFCCPFPLSRLNLPFYSRVAFDRRSGVSSPWTHQAASRRSERAGWVVPRSQSNLPTFSNRKVSAPTLGFVASSLHSHGPRDSSRHNANSISAGCYQTHRNMATATKKDGQKIVAYDPENVFKKILEGKIPCHKIFETEHVIAILDAFPAVEGHSLLIPKANVASVFDLDPETAANLYKELPRLCRAVQQATGCEGVNVLQNNGKAAGQVVFHAHVHVVPRYSGDQLFKQFASAKEMIQPPQAESILAKIKAHL</sequence>
<dbReference type="PANTHER" id="PTHR47670:SF1">
    <property type="entry name" value="ADENYLYLSULFATASE HINT3"/>
    <property type="match status" value="1"/>
</dbReference>
<dbReference type="Gene3D" id="3.30.428.10">
    <property type="entry name" value="HIT-like"/>
    <property type="match status" value="1"/>
</dbReference>
<feature type="short sequence motif" description="Histidine triad motif" evidence="2 3">
    <location>
        <begin position="238"/>
        <end position="242"/>
    </location>
</feature>
<dbReference type="InterPro" id="IPR001310">
    <property type="entry name" value="Histidine_triad_HIT"/>
</dbReference>
<evidence type="ECO:0000313" key="6">
    <source>
        <dbReference type="EMBL" id="CEL66001.1"/>
    </source>
</evidence>
<evidence type="ECO:0000256" key="4">
    <source>
        <dbReference type="SAM" id="SignalP"/>
    </source>
</evidence>
<evidence type="ECO:0000256" key="2">
    <source>
        <dbReference type="PIRSR" id="PIRSR601310-3"/>
    </source>
</evidence>
<feature type="domain" description="HIT" evidence="5">
    <location>
        <begin position="146"/>
        <end position="253"/>
    </location>
</feature>
<dbReference type="GO" id="GO:0009150">
    <property type="term" value="P:purine ribonucleotide metabolic process"/>
    <property type="evidence" value="ECO:0007669"/>
    <property type="project" value="TreeGrafter"/>
</dbReference>
<dbReference type="EMBL" id="LN714480">
    <property type="protein sequence ID" value="CEL66001.1"/>
    <property type="molecule type" value="Genomic_DNA"/>
</dbReference>
<feature type="chain" id="PRO_5002523044" evidence="4">
    <location>
        <begin position="23"/>
        <end position="279"/>
    </location>
</feature>
<reference evidence="6" key="1">
    <citation type="journal article" date="2015" name="PLoS ONE">
        <title>Comprehensive Evaluation of Toxoplasma gondii VEG and Neospora caninum LIV Genomes with Tachyzoite Stage Transcriptome and Proteome Defines Novel Transcript Features.</title>
        <authorList>
            <person name="Ramaprasad A."/>
            <person name="Mourier T."/>
            <person name="Naeem R."/>
            <person name="Malas T.B."/>
            <person name="Moussa E."/>
            <person name="Panigrahi A."/>
            <person name="Vermont S.J."/>
            <person name="Otto T.D."/>
            <person name="Wastling J."/>
            <person name="Pain A."/>
        </authorList>
    </citation>
    <scope>NUCLEOTIDE SEQUENCE</scope>
    <source>
        <strain evidence="6">Liverpool</strain>
    </source>
</reference>
<dbReference type="SUPFAM" id="SSF54197">
    <property type="entry name" value="HIT-like"/>
    <property type="match status" value="1"/>
</dbReference>
<dbReference type="PANTHER" id="PTHR47670">
    <property type="entry name" value="ADENYLYLSULFATASE HINT3"/>
    <property type="match status" value="1"/>
</dbReference>
<dbReference type="PRINTS" id="PR00332">
    <property type="entry name" value="HISTRIAD"/>
</dbReference>
<organism evidence="6">
    <name type="scientific">Neospora caninum (strain Liverpool)</name>
    <dbReference type="NCBI Taxonomy" id="572307"/>
    <lineage>
        <taxon>Eukaryota</taxon>
        <taxon>Sar</taxon>
        <taxon>Alveolata</taxon>
        <taxon>Apicomplexa</taxon>
        <taxon>Conoidasida</taxon>
        <taxon>Coccidia</taxon>
        <taxon>Eucoccidiorida</taxon>
        <taxon>Eimeriorina</taxon>
        <taxon>Sarcocystidae</taxon>
        <taxon>Neospora</taxon>
    </lineage>
</organism>
<dbReference type="InterPro" id="IPR036265">
    <property type="entry name" value="HIT-like_sf"/>
</dbReference>
<proteinExistence type="predicted"/>
<dbReference type="AlphaFoldDB" id="A0A0F7UAI0"/>
<feature type="signal peptide" evidence="4">
    <location>
        <begin position="1"/>
        <end position="22"/>
    </location>
</feature>
<dbReference type="Pfam" id="PF01230">
    <property type="entry name" value="HIT"/>
    <property type="match status" value="1"/>
</dbReference>
<gene>
    <name evidence="6" type="ORF">BN1204_018300</name>
</gene>
<evidence type="ECO:0000259" key="5">
    <source>
        <dbReference type="PROSITE" id="PS51084"/>
    </source>
</evidence>
<evidence type="ECO:0000256" key="1">
    <source>
        <dbReference type="PIRSR" id="PIRSR601310-1"/>
    </source>
</evidence>
<accession>A0A0F7UAI0</accession>
<dbReference type="GO" id="GO:0047627">
    <property type="term" value="F:adenylylsulfatase activity"/>
    <property type="evidence" value="ECO:0007669"/>
    <property type="project" value="TreeGrafter"/>
</dbReference>
<keyword evidence="4" id="KW-0732">Signal</keyword>